<name>A0A2U1K997_ARTAN</name>
<dbReference type="Gene3D" id="2.40.160.200">
    <property type="entry name" value="LURP1-related"/>
    <property type="match status" value="1"/>
</dbReference>
<dbReference type="PANTHER" id="PTHR31087:SF138">
    <property type="entry name" value="TUBBY-LIKE PROTEIN"/>
    <property type="match status" value="1"/>
</dbReference>
<dbReference type="SUPFAM" id="SSF54518">
    <property type="entry name" value="Tubby C-terminal domain-like"/>
    <property type="match status" value="1"/>
</dbReference>
<sequence>MTKVYPNAVVPLAQQPPVSVGTGAATQSPLVLTIWKKSLLFNCHGFTVFDSNGNLVYRVDNYNSGTKPEIVLMDASGRSLLTIRRKRLSLMENWLIYYGETTVNPLMTVTKHVNLRKSKSLAHVTVAGSRKKYDIEGSYRQRSCVVYDEKRRRVAEIKRKEAVGGVTFGGDVFRLFVQPEIDPSVAMAILVVLDQMFL</sequence>
<dbReference type="Pfam" id="PF04525">
    <property type="entry name" value="LOR"/>
    <property type="match status" value="1"/>
</dbReference>
<comment type="caution">
    <text evidence="2">The sequence shown here is derived from an EMBL/GenBank/DDBJ whole genome shotgun (WGS) entry which is preliminary data.</text>
</comment>
<dbReference type="Proteomes" id="UP000245207">
    <property type="component" value="Unassembled WGS sequence"/>
</dbReference>
<reference evidence="2 3" key="1">
    <citation type="journal article" date="2018" name="Mol. Plant">
        <title>The genome of Artemisia annua provides insight into the evolution of Asteraceae family and artemisinin biosynthesis.</title>
        <authorList>
            <person name="Shen Q."/>
            <person name="Zhang L."/>
            <person name="Liao Z."/>
            <person name="Wang S."/>
            <person name="Yan T."/>
            <person name="Shi P."/>
            <person name="Liu M."/>
            <person name="Fu X."/>
            <person name="Pan Q."/>
            <person name="Wang Y."/>
            <person name="Lv Z."/>
            <person name="Lu X."/>
            <person name="Zhang F."/>
            <person name="Jiang W."/>
            <person name="Ma Y."/>
            <person name="Chen M."/>
            <person name="Hao X."/>
            <person name="Li L."/>
            <person name="Tang Y."/>
            <person name="Lv G."/>
            <person name="Zhou Y."/>
            <person name="Sun X."/>
            <person name="Brodelius P.E."/>
            <person name="Rose J.K.C."/>
            <person name="Tang K."/>
        </authorList>
    </citation>
    <scope>NUCLEOTIDE SEQUENCE [LARGE SCALE GENOMIC DNA]</scope>
    <source>
        <strain evidence="3">cv. Huhao1</strain>
        <tissue evidence="2">Leaf</tissue>
    </source>
</reference>
<dbReference type="STRING" id="35608.A0A2U1K997"/>
<evidence type="ECO:0000256" key="1">
    <source>
        <dbReference type="ARBA" id="ARBA00005437"/>
    </source>
</evidence>
<proteinExistence type="inferred from homology"/>
<comment type="similarity">
    <text evidence="1">Belongs to the LOR family.</text>
</comment>
<evidence type="ECO:0000313" key="2">
    <source>
        <dbReference type="EMBL" id="PWA21315.1"/>
    </source>
</evidence>
<gene>
    <name evidence="2" type="ORF">CTI12_AA629560</name>
</gene>
<dbReference type="AlphaFoldDB" id="A0A2U1K997"/>
<dbReference type="InterPro" id="IPR038595">
    <property type="entry name" value="LOR_sf"/>
</dbReference>
<accession>A0A2U1K997</accession>
<organism evidence="2 3">
    <name type="scientific">Artemisia annua</name>
    <name type="common">Sweet wormwood</name>
    <dbReference type="NCBI Taxonomy" id="35608"/>
    <lineage>
        <taxon>Eukaryota</taxon>
        <taxon>Viridiplantae</taxon>
        <taxon>Streptophyta</taxon>
        <taxon>Embryophyta</taxon>
        <taxon>Tracheophyta</taxon>
        <taxon>Spermatophyta</taxon>
        <taxon>Magnoliopsida</taxon>
        <taxon>eudicotyledons</taxon>
        <taxon>Gunneridae</taxon>
        <taxon>Pentapetalae</taxon>
        <taxon>asterids</taxon>
        <taxon>campanulids</taxon>
        <taxon>Asterales</taxon>
        <taxon>Asteraceae</taxon>
        <taxon>Asteroideae</taxon>
        <taxon>Anthemideae</taxon>
        <taxon>Artemisiinae</taxon>
        <taxon>Artemisia</taxon>
    </lineage>
</organism>
<dbReference type="InterPro" id="IPR025659">
    <property type="entry name" value="Tubby-like_C"/>
</dbReference>
<dbReference type="InterPro" id="IPR007612">
    <property type="entry name" value="LOR"/>
</dbReference>
<protein>
    <submittedName>
        <fullName evidence="2">Tubby C-terminal-like domain-containing protein</fullName>
    </submittedName>
</protein>
<dbReference type="PANTHER" id="PTHR31087">
    <property type="match status" value="1"/>
</dbReference>
<dbReference type="OrthoDB" id="748129at2759"/>
<keyword evidence="3" id="KW-1185">Reference proteome</keyword>
<dbReference type="EMBL" id="PKPP01030461">
    <property type="protein sequence ID" value="PWA21315.1"/>
    <property type="molecule type" value="Genomic_DNA"/>
</dbReference>
<evidence type="ECO:0000313" key="3">
    <source>
        <dbReference type="Proteomes" id="UP000245207"/>
    </source>
</evidence>